<dbReference type="AlphaFoldDB" id="A0AAN8Y1S1"/>
<organism evidence="1 2">
    <name type="scientific">Solanum bulbocastanum</name>
    <name type="common">Wild potato</name>
    <dbReference type="NCBI Taxonomy" id="147425"/>
    <lineage>
        <taxon>Eukaryota</taxon>
        <taxon>Viridiplantae</taxon>
        <taxon>Streptophyta</taxon>
        <taxon>Embryophyta</taxon>
        <taxon>Tracheophyta</taxon>
        <taxon>Spermatophyta</taxon>
        <taxon>Magnoliopsida</taxon>
        <taxon>eudicotyledons</taxon>
        <taxon>Gunneridae</taxon>
        <taxon>Pentapetalae</taxon>
        <taxon>asterids</taxon>
        <taxon>lamiids</taxon>
        <taxon>Solanales</taxon>
        <taxon>Solanaceae</taxon>
        <taxon>Solanoideae</taxon>
        <taxon>Solaneae</taxon>
        <taxon>Solanum</taxon>
    </lineage>
</organism>
<dbReference type="EMBL" id="JBANQN010000011">
    <property type="protein sequence ID" value="KAK6776094.1"/>
    <property type="molecule type" value="Genomic_DNA"/>
</dbReference>
<accession>A0AAN8Y1S1</accession>
<protein>
    <submittedName>
        <fullName evidence="1">Uncharacterized protein</fullName>
    </submittedName>
</protein>
<keyword evidence="2" id="KW-1185">Reference proteome</keyword>
<gene>
    <name evidence="1" type="ORF">RDI58_027095</name>
</gene>
<proteinExistence type="predicted"/>
<comment type="caution">
    <text evidence="1">The sequence shown here is derived from an EMBL/GenBank/DDBJ whole genome shotgun (WGS) entry which is preliminary data.</text>
</comment>
<evidence type="ECO:0000313" key="1">
    <source>
        <dbReference type="EMBL" id="KAK6776094.1"/>
    </source>
</evidence>
<name>A0AAN8Y1S1_SOLBU</name>
<sequence>MEEFSCLGMCFDSTSNDYKIHKLPNDVSDYNRVPGEVLTLKSGSWRKIVEHPHDIYYMVHVDGEISLPEQILEQH</sequence>
<reference evidence="1 2" key="1">
    <citation type="submission" date="2024-02" db="EMBL/GenBank/DDBJ databases">
        <title>de novo genome assembly of Solanum bulbocastanum strain 11H21.</title>
        <authorList>
            <person name="Hosaka A.J."/>
        </authorList>
    </citation>
    <scope>NUCLEOTIDE SEQUENCE [LARGE SCALE GENOMIC DNA]</scope>
    <source>
        <tissue evidence="1">Young leaves</tissue>
    </source>
</reference>
<dbReference type="Proteomes" id="UP001371456">
    <property type="component" value="Unassembled WGS sequence"/>
</dbReference>
<evidence type="ECO:0000313" key="2">
    <source>
        <dbReference type="Proteomes" id="UP001371456"/>
    </source>
</evidence>